<name>A0A412VSL4_PHOVU</name>
<keyword evidence="1" id="KW-0812">Transmembrane</keyword>
<evidence type="ECO:0000259" key="2">
    <source>
        <dbReference type="Pfam" id="PF01757"/>
    </source>
</evidence>
<keyword evidence="1" id="KW-0472">Membrane</keyword>
<keyword evidence="3" id="KW-0808">Transferase</keyword>
<dbReference type="Pfam" id="PF01757">
    <property type="entry name" value="Acyl_transf_3"/>
    <property type="match status" value="1"/>
</dbReference>
<dbReference type="GO" id="GO:0016747">
    <property type="term" value="F:acyltransferase activity, transferring groups other than amino-acyl groups"/>
    <property type="evidence" value="ECO:0007669"/>
    <property type="project" value="InterPro"/>
</dbReference>
<evidence type="ECO:0000313" key="6">
    <source>
        <dbReference type="Proteomes" id="UP000285379"/>
    </source>
</evidence>
<dbReference type="Proteomes" id="UP000285379">
    <property type="component" value="Unassembled WGS sequence"/>
</dbReference>
<reference evidence="3 8" key="2">
    <citation type="submission" date="2019-09" db="EMBL/GenBank/DDBJ databases">
        <title>In-depth cultivation of the pig gut microbiome towards novel bacterial diversity and tailored functional studies.</title>
        <authorList>
            <person name="Wylensek D."/>
            <person name="Hitch T.C.A."/>
            <person name="Clavel T."/>
        </authorList>
    </citation>
    <scope>NUCLEOTIDE SEQUENCE [LARGE SCALE GENOMIC DNA]</scope>
    <source>
        <strain evidence="3 8">WCA-389-WT-3C</strain>
    </source>
</reference>
<organism evidence="4 6">
    <name type="scientific">Phocaeicola vulgatus</name>
    <name type="common">Bacteroides vulgatus</name>
    <dbReference type="NCBI Taxonomy" id="821"/>
    <lineage>
        <taxon>Bacteria</taxon>
        <taxon>Pseudomonadati</taxon>
        <taxon>Bacteroidota</taxon>
        <taxon>Bacteroidia</taxon>
        <taxon>Bacteroidales</taxon>
        <taxon>Bacteroidaceae</taxon>
        <taxon>Phocaeicola</taxon>
    </lineage>
</organism>
<evidence type="ECO:0000256" key="1">
    <source>
        <dbReference type="SAM" id="Phobius"/>
    </source>
</evidence>
<keyword evidence="3" id="KW-0012">Acyltransferase</keyword>
<comment type="caution">
    <text evidence="4">The sequence shown here is derived from an EMBL/GenBank/DDBJ whole genome shotgun (WGS) entry which is preliminary data.</text>
</comment>
<sequence length="328" mass="38125">MKVRETEIELLRIVIMILIIITHLAVWGTAKTENATILQQTTAEITNAIIRWHVNVFVIITGYFGIKSRKSMLNIIIMSVFYTWFLYGLQCIFCGYNFSILRIVKSLFFITHCSYWFVQSYLLLIILAPFINKLIDKKHIFILLGSFLFIDCWCGYIHNETISNGFGIIHFTTMYIIGRSIQLLKINLSKTSLITIFTTINILIILQYYYFKDLASGHGYNNPLLVSQAVIVFLSFKKTILKNNFINTIAASSFAVYLIHDSDFGHYYILKIMTTTNSYIFNPISYLLTLIILGCFIYFLCTLSDKILQYIYNPIIRIISNKYIFRTS</sequence>
<dbReference type="RefSeq" id="WP_117709539.1">
    <property type="nucleotide sequence ID" value="NZ_JAKKWZ010000003.1"/>
</dbReference>
<feature type="transmembrane region" description="Helical" evidence="1">
    <location>
        <begin position="73"/>
        <end position="101"/>
    </location>
</feature>
<dbReference type="AlphaFoldDB" id="A0A412VSL4"/>
<feature type="transmembrane region" description="Helical" evidence="1">
    <location>
        <begin position="243"/>
        <end position="260"/>
    </location>
</feature>
<proteinExistence type="predicted"/>
<feature type="transmembrane region" description="Helical" evidence="1">
    <location>
        <begin position="193"/>
        <end position="211"/>
    </location>
</feature>
<evidence type="ECO:0000313" key="3">
    <source>
        <dbReference type="EMBL" id="MSS48296.1"/>
    </source>
</evidence>
<dbReference type="Proteomes" id="UP000285469">
    <property type="component" value="Unassembled WGS sequence"/>
</dbReference>
<accession>A0A412VSL4</accession>
<feature type="transmembrane region" description="Helical" evidence="1">
    <location>
        <begin position="107"/>
        <end position="128"/>
    </location>
</feature>
<evidence type="ECO:0000313" key="5">
    <source>
        <dbReference type="EMBL" id="RGW46055.1"/>
    </source>
</evidence>
<feature type="transmembrane region" description="Helical" evidence="1">
    <location>
        <begin position="140"/>
        <end position="158"/>
    </location>
</feature>
<feature type="transmembrane region" description="Helical" evidence="1">
    <location>
        <begin position="49"/>
        <end position="66"/>
    </location>
</feature>
<dbReference type="EMBL" id="VULU01000011">
    <property type="protein sequence ID" value="MSS48296.1"/>
    <property type="molecule type" value="Genomic_DNA"/>
</dbReference>
<feature type="transmembrane region" description="Helical" evidence="1">
    <location>
        <begin position="164"/>
        <end position="181"/>
    </location>
</feature>
<feature type="transmembrane region" description="Helical" evidence="1">
    <location>
        <begin position="280"/>
        <end position="301"/>
    </location>
</feature>
<gene>
    <name evidence="5" type="ORF">DWV70_15810</name>
    <name evidence="4" type="ORF">DWW27_05410</name>
    <name evidence="3" type="ORF">FYJ30_08200</name>
</gene>
<protein>
    <submittedName>
        <fullName evidence="3">Acyltransferase</fullName>
    </submittedName>
</protein>
<reference evidence="6 7" key="1">
    <citation type="submission" date="2018-08" db="EMBL/GenBank/DDBJ databases">
        <title>A genome reference for cultivated species of the human gut microbiota.</title>
        <authorList>
            <person name="Zou Y."/>
            <person name="Xue W."/>
            <person name="Luo G."/>
        </authorList>
    </citation>
    <scope>NUCLEOTIDE SEQUENCE [LARGE SCALE GENOMIC DNA]</scope>
    <source>
        <strain evidence="5 7">AF12-25</strain>
        <strain evidence="4 6">AF14-8</strain>
    </source>
</reference>
<evidence type="ECO:0000313" key="8">
    <source>
        <dbReference type="Proteomes" id="UP000460950"/>
    </source>
</evidence>
<dbReference type="Proteomes" id="UP000460950">
    <property type="component" value="Unassembled WGS sequence"/>
</dbReference>
<dbReference type="EMBL" id="QSAI01000032">
    <property type="protein sequence ID" value="RGW46055.1"/>
    <property type="molecule type" value="Genomic_DNA"/>
</dbReference>
<feature type="domain" description="Acyltransferase 3" evidence="2">
    <location>
        <begin position="7"/>
        <end position="302"/>
    </location>
</feature>
<evidence type="ECO:0000313" key="7">
    <source>
        <dbReference type="Proteomes" id="UP000285469"/>
    </source>
</evidence>
<dbReference type="InterPro" id="IPR002656">
    <property type="entry name" value="Acyl_transf_3_dom"/>
</dbReference>
<keyword evidence="1" id="KW-1133">Transmembrane helix</keyword>
<dbReference type="EMBL" id="QRYT01000008">
    <property type="protein sequence ID" value="RGV12643.1"/>
    <property type="molecule type" value="Genomic_DNA"/>
</dbReference>
<evidence type="ECO:0000313" key="4">
    <source>
        <dbReference type="EMBL" id="RGV12643.1"/>
    </source>
</evidence>
<feature type="transmembrane region" description="Helical" evidence="1">
    <location>
        <begin position="10"/>
        <end position="29"/>
    </location>
</feature>